<comment type="caution">
    <text evidence="9">The sequence shown here is derived from an EMBL/GenBank/DDBJ whole genome shotgun (WGS) entry which is preliminary data.</text>
</comment>
<keyword evidence="4" id="KW-0560">Oxidoreductase</keyword>
<dbReference type="InterPro" id="IPR006694">
    <property type="entry name" value="Fatty_acid_hydroxylase"/>
</dbReference>
<name>A0A4Q7MP91_9BURK</name>
<dbReference type="GO" id="GO:0008610">
    <property type="term" value="P:lipid biosynthetic process"/>
    <property type="evidence" value="ECO:0007669"/>
    <property type="project" value="InterPro"/>
</dbReference>
<feature type="transmembrane region" description="Helical" evidence="7">
    <location>
        <begin position="132"/>
        <end position="154"/>
    </location>
</feature>
<dbReference type="AlphaFoldDB" id="A0A4Q7MP91"/>
<evidence type="ECO:0000256" key="3">
    <source>
        <dbReference type="ARBA" id="ARBA00022989"/>
    </source>
</evidence>
<feature type="transmembrane region" description="Helical" evidence="7">
    <location>
        <begin position="74"/>
        <end position="93"/>
    </location>
</feature>
<evidence type="ECO:0000256" key="1">
    <source>
        <dbReference type="ARBA" id="ARBA00004127"/>
    </source>
</evidence>
<evidence type="ECO:0000256" key="6">
    <source>
        <dbReference type="ARBA" id="ARBA00023136"/>
    </source>
</evidence>
<dbReference type="Proteomes" id="UP000292039">
    <property type="component" value="Unassembled WGS sequence"/>
</dbReference>
<evidence type="ECO:0000256" key="5">
    <source>
        <dbReference type="ARBA" id="ARBA00023098"/>
    </source>
</evidence>
<evidence type="ECO:0000256" key="2">
    <source>
        <dbReference type="ARBA" id="ARBA00022692"/>
    </source>
</evidence>
<dbReference type="GO" id="GO:0006643">
    <property type="term" value="P:membrane lipid metabolic process"/>
    <property type="evidence" value="ECO:0007669"/>
    <property type="project" value="TreeGrafter"/>
</dbReference>
<evidence type="ECO:0000259" key="8">
    <source>
        <dbReference type="Pfam" id="PF04116"/>
    </source>
</evidence>
<keyword evidence="6 7" id="KW-0472">Membrane</keyword>
<dbReference type="PANTHER" id="PTHR21624">
    <property type="entry name" value="STEROL DESATURASE-RELATED PROTEIN"/>
    <property type="match status" value="1"/>
</dbReference>
<feature type="transmembrane region" description="Helical" evidence="7">
    <location>
        <begin position="289"/>
        <end position="310"/>
    </location>
</feature>
<proteinExistence type="predicted"/>
<dbReference type="EMBL" id="SGWZ01000003">
    <property type="protein sequence ID" value="RZS69428.1"/>
    <property type="molecule type" value="Genomic_DNA"/>
</dbReference>
<gene>
    <name evidence="9" type="ORF">EV679_2022</name>
</gene>
<dbReference type="GO" id="GO:0050479">
    <property type="term" value="F:glyceryl-ether monooxygenase activity"/>
    <property type="evidence" value="ECO:0007669"/>
    <property type="project" value="TreeGrafter"/>
</dbReference>
<organism evidence="9 10">
    <name type="scientific">Kerstersia gyiorum</name>
    <dbReference type="NCBI Taxonomy" id="206506"/>
    <lineage>
        <taxon>Bacteria</taxon>
        <taxon>Pseudomonadati</taxon>
        <taxon>Pseudomonadota</taxon>
        <taxon>Betaproteobacteria</taxon>
        <taxon>Burkholderiales</taxon>
        <taxon>Alcaligenaceae</taxon>
        <taxon>Kerstersia</taxon>
    </lineage>
</organism>
<dbReference type="GO" id="GO:0005506">
    <property type="term" value="F:iron ion binding"/>
    <property type="evidence" value="ECO:0007669"/>
    <property type="project" value="InterPro"/>
</dbReference>
<dbReference type="PANTHER" id="PTHR21624:SF1">
    <property type="entry name" value="ALKYLGLYCEROL MONOOXYGENASE"/>
    <property type="match status" value="1"/>
</dbReference>
<dbReference type="InterPro" id="IPR051689">
    <property type="entry name" value="Sterol_desaturase/TMEM195"/>
</dbReference>
<dbReference type="RefSeq" id="WP_130487131.1">
    <property type="nucleotide sequence ID" value="NZ_CBCSEB010000006.1"/>
</dbReference>
<keyword evidence="3 7" id="KW-1133">Transmembrane helix</keyword>
<keyword evidence="2 7" id="KW-0812">Transmembrane</keyword>
<comment type="subcellular location">
    <subcellularLocation>
        <location evidence="1">Endomembrane system</location>
        <topology evidence="1">Multi-pass membrane protein</topology>
    </subcellularLocation>
</comment>
<feature type="transmembrane region" description="Helical" evidence="7">
    <location>
        <begin position="43"/>
        <end position="62"/>
    </location>
</feature>
<dbReference type="GO" id="GO:0016020">
    <property type="term" value="C:membrane"/>
    <property type="evidence" value="ECO:0007669"/>
    <property type="project" value="GOC"/>
</dbReference>
<keyword evidence="5" id="KW-0443">Lipid metabolism</keyword>
<dbReference type="GO" id="GO:0012505">
    <property type="term" value="C:endomembrane system"/>
    <property type="evidence" value="ECO:0007669"/>
    <property type="project" value="UniProtKB-SubCell"/>
</dbReference>
<evidence type="ECO:0000313" key="10">
    <source>
        <dbReference type="Proteomes" id="UP000292039"/>
    </source>
</evidence>
<protein>
    <submittedName>
        <fullName evidence="9">Sterol desaturase/sphingolipid hydroxylase (Fatty acid hydroxylase superfamily)</fullName>
    </submittedName>
</protein>
<accession>A0A4Q7MP91</accession>
<feature type="domain" description="Fatty acid hydroxylase" evidence="8">
    <location>
        <begin position="79"/>
        <end position="211"/>
    </location>
</feature>
<dbReference type="Pfam" id="PF04116">
    <property type="entry name" value="FA_hydroxylase"/>
    <property type="match status" value="1"/>
</dbReference>
<reference evidence="9 10" key="1">
    <citation type="submission" date="2019-02" db="EMBL/GenBank/DDBJ databases">
        <title>Genomic Encyclopedia of Type Strains, Phase IV (KMG-IV): sequencing the most valuable type-strain genomes for metagenomic binning, comparative biology and taxonomic classification.</title>
        <authorList>
            <person name="Goeker M."/>
        </authorList>
    </citation>
    <scope>NUCLEOTIDE SEQUENCE [LARGE SCALE GENOMIC DNA]</scope>
    <source>
        <strain evidence="9 10">DSM 16618</strain>
    </source>
</reference>
<feature type="transmembrane region" description="Helical" evidence="7">
    <location>
        <begin position="263"/>
        <end position="283"/>
    </location>
</feature>
<evidence type="ECO:0000256" key="7">
    <source>
        <dbReference type="SAM" id="Phobius"/>
    </source>
</evidence>
<evidence type="ECO:0000313" key="9">
    <source>
        <dbReference type="EMBL" id="RZS69428.1"/>
    </source>
</evidence>
<evidence type="ECO:0000256" key="4">
    <source>
        <dbReference type="ARBA" id="ARBA00023002"/>
    </source>
</evidence>
<sequence>MNALALPIAFMLFIVLAEACWLHWRRSADHDWRDTIFNLNSGHIVLWLFRGMEVALFGWIASHASLDWFTRMPVALQWTAGILAWDFCFYWLHRLHHRYRLLWAVHVVHHQGEKFNLSLGVRNSWYSSLTSIPFFLILALLGMPVEMFVAVSTLHYSIQLFNHNAVTPRLGWLEYLLVTPNHHRVHHGTHERYIDKNFGGSFIFWDKLFGTFERVHADAPLSYGVIGMAPSENPFRASNDPVLRYLGLKPANAAPAPRSTAPAWLVASGGIILFCVVVAYVWSEGQWPSWWSQAALFLLLACGTIALGGMSEGRR</sequence>